<organism evidence="13">
    <name type="scientific">Chlorobaculum parvum</name>
    <dbReference type="NCBI Taxonomy" id="274539"/>
    <lineage>
        <taxon>Bacteria</taxon>
        <taxon>Pseudomonadati</taxon>
        <taxon>Chlorobiota</taxon>
        <taxon>Chlorobiia</taxon>
        <taxon>Chlorobiales</taxon>
        <taxon>Chlorobiaceae</taxon>
        <taxon>Chlorobaculum</taxon>
    </lineage>
</organism>
<dbReference type="AlphaFoldDB" id="A0A7C5HGQ7"/>
<dbReference type="GO" id="GO:0004515">
    <property type="term" value="F:nicotinate-nucleotide adenylyltransferase activity"/>
    <property type="evidence" value="ECO:0007669"/>
    <property type="project" value="UniProtKB-UniRule"/>
</dbReference>
<name>A0A7C5HGQ7_9CHLB</name>
<reference evidence="13" key="1">
    <citation type="journal article" date="2020" name="mSystems">
        <title>Genome- and Community-Level Interaction Insights into Carbon Utilization and Element Cycling Functions of Hydrothermarchaeota in Hydrothermal Sediment.</title>
        <authorList>
            <person name="Zhou Z."/>
            <person name="Liu Y."/>
            <person name="Xu W."/>
            <person name="Pan J."/>
            <person name="Luo Z.H."/>
            <person name="Li M."/>
        </authorList>
    </citation>
    <scope>NUCLEOTIDE SEQUENCE [LARGE SCALE GENOMIC DNA]</scope>
    <source>
        <strain evidence="13">HyVt-628</strain>
    </source>
</reference>
<comment type="caution">
    <text evidence="13">The sequence shown here is derived from an EMBL/GenBank/DDBJ whole genome shotgun (WGS) entry which is preliminary data.</text>
</comment>
<dbReference type="InterPro" id="IPR004821">
    <property type="entry name" value="Cyt_trans-like"/>
</dbReference>
<dbReference type="UniPathway" id="UPA00253">
    <property type="reaction ID" value="UER00332"/>
</dbReference>
<keyword evidence="8 11" id="KW-0067">ATP-binding</keyword>
<feature type="domain" description="Cytidyltransferase-like" evidence="12">
    <location>
        <begin position="5"/>
        <end position="166"/>
    </location>
</feature>
<dbReference type="Proteomes" id="UP000886059">
    <property type="component" value="Unassembled WGS sequence"/>
</dbReference>
<evidence type="ECO:0000256" key="6">
    <source>
        <dbReference type="ARBA" id="ARBA00022695"/>
    </source>
</evidence>
<proteinExistence type="inferred from homology"/>
<sequence length="199" mass="22412">MRRGIFGGSFDPPHNGHLALCLFSRELLRLDRLIVSVSRNPFKSGAHASDDDRLEMARLLTDEINATGRFAETGAWEVEQAGPSYTVDLLRHFNDCYPGDELLLLVGEDSYLQMGKWKAASELPHLCQIVYFGRQGYEACQKDAEFLHLPVRRIDFDMPLSATEVRGLIASGQPVSHLVPPSINNYITAHRLYRAWAVQ</sequence>
<dbReference type="NCBIfam" id="TIGR00125">
    <property type="entry name" value="cyt_tran_rel"/>
    <property type="match status" value="1"/>
</dbReference>
<comment type="pathway">
    <text evidence="2 11">Cofactor biosynthesis; NAD(+) biosynthesis; deamido-NAD(+) from nicotinate D-ribonucleotide: step 1/1.</text>
</comment>
<evidence type="ECO:0000313" key="13">
    <source>
        <dbReference type="EMBL" id="HHE07377.1"/>
    </source>
</evidence>
<dbReference type="EMBL" id="DRSK01000019">
    <property type="protein sequence ID" value="HHE07377.1"/>
    <property type="molecule type" value="Genomic_DNA"/>
</dbReference>
<evidence type="ECO:0000256" key="1">
    <source>
        <dbReference type="ARBA" id="ARBA00002324"/>
    </source>
</evidence>
<keyword evidence="9 11" id="KW-0520">NAD</keyword>
<comment type="catalytic activity">
    <reaction evidence="10 11">
        <text>nicotinate beta-D-ribonucleotide + ATP + H(+) = deamido-NAD(+) + diphosphate</text>
        <dbReference type="Rhea" id="RHEA:22860"/>
        <dbReference type="ChEBI" id="CHEBI:15378"/>
        <dbReference type="ChEBI" id="CHEBI:30616"/>
        <dbReference type="ChEBI" id="CHEBI:33019"/>
        <dbReference type="ChEBI" id="CHEBI:57502"/>
        <dbReference type="ChEBI" id="CHEBI:58437"/>
        <dbReference type="EC" id="2.7.7.18"/>
    </reaction>
</comment>
<dbReference type="Gene3D" id="3.40.50.620">
    <property type="entry name" value="HUPs"/>
    <property type="match status" value="1"/>
</dbReference>
<comment type="function">
    <text evidence="1 11">Catalyzes the reversible adenylation of nicotinate mononucleotide (NaMN) to nicotinic acid adenine dinucleotide (NaAD).</text>
</comment>
<evidence type="ECO:0000256" key="3">
    <source>
        <dbReference type="ARBA" id="ARBA00009014"/>
    </source>
</evidence>
<evidence type="ECO:0000256" key="11">
    <source>
        <dbReference type="HAMAP-Rule" id="MF_00244"/>
    </source>
</evidence>
<evidence type="ECO:0000256" key="7">
    <source>
        <dbReference type="ARBA" id="ARBA00022741"/>
    </source>
</evidence>
<dbReference type="HAMAP" id="MF_00244">
    <property type="entry name" value="NaMN_adenylyltr"/>
    <property type="match status" value="1"/>
</dbReference>
<evidence type="ECO:0000256" key="2">
    <source>
        <dbReference type="ARBA" id="ARBA00005019"/>
    </source>
</evidence>
<dbReference type="EC" id="2.7.7.18" evidence="11"/>
<evidence type="ECO:0000259" key="12">
    <source>
        <dbReference type="Pfam" id="PF01467"/>
    </source>
</evidence>
<protein>
    <recommendedName>
        <fullName evidence="11">Probable nicotinate-nucleotide adenylyltransferase</fullName>
        <ecNumber evidence="11">2.7.7.18</ecNumber>
    </recommendedName>
    <alternativeName>
        <fullName evidence="11">Deamido-NAD(+) diphosphorylase</fullName>
    </alternativeName>
    <alternativeName>
        <fullName evidence="11">Deamido-NAD(+) pyrophosphorylase</fullName>
    </alternativeName>
    <alternativeName>
        <fullName evidence="11">Nicotinate mononucleotide adenylyltransferase</fullName>
        <shortName evidence="11">NaMN adenylyltransferase</shortName>
    </alternativeName>
</protein>
<dbReference type="PANTHER" id="PTHR39321:SF3">
    <property type="entry name" value="PHOSPHOPANTETHEINE ADENYLYLTRANSFERASE"/>
    <property type="match status" value="1"/>
</dbReference>
<dbReference type="GO" id="GO:0009435">
    <property type="term" value="P:NAD+ biosynthetic process"/>
    <property type="evidence" value="ECO:0007669"/>
    <property type="project" value="UniProtKB-UniRule"/>
</dbReference>
<dbReference type="GO" id="GO:0005524">
    <property type="term" value="F:ATP binding"/>
    <property type="evidence" value="ECO:0007669"/>
    <property type="project" value="UniProtKB-KW"/>
</dbReference>
<evidence type="ECO:0000256" key="4">
    <source>
        <dbReference type="ARBA" id="ARBA00022642"/>
    </source>
</evidence>
<keyword evidence="5 11" id="KW-0808">Transferase</keyword>
<evidence type="ECO:0000256" key="8">
    <source>
        <dbReference type="ARBA" id="ARBA00022840"/>
    </source>
</evidence>
<keyword evidence="4 11" id="KW-0662">Pyridine nucleotide biosynthesis</keyword>
<dbReference type="Pfam" id="PF01467">
    <property type="entry name" value="CTP_transf_like"/>
    <property type="match status" value="1"/>
</dbReference>
<dbReference type="PANTHER" id="PTHR39321">
    <property type="entry name" value="NICOTINATE-NUCLEOTIDE ADENYLYLTRANSFERASE-RELATED"/>
    <property type="match status" value="1"/>
</dbReference>
<dbReference type="SUPFAM" id="SSF52374">
    <property type="entry name" value="Nucleotidylyl transferase"/>
    <property type="match status" value="1"/>
</dbReference>
<gene>
    <name evidence="11 13" type="primary">nadD</name>
    <name evidence="13" type="ORF">ENL01_00330</name>
</gene>
<keyword evidence="6 11" id="KW-0548">Nucleotidyltransferase</keyword>
<evidence type="ECO:0000256" key="5">
    <source>
        <dbReference type="ARBA" id="ARBA00022679"/>
    </source>
</evidence>
<dbReference type="NCBIfam" id="TIGR00482">
    <property type="entry name" value="nicotinate (nicotinamide) nucleotide adenylyltransferase"/>
    <property type="match status" value="1"/>
</dbReference>
<keyword evidence="7 11" id="KW-0547">Nucleotide-binding</keyword>
<evidence type="ECO:0000256" key="10">
    <source>
        <dbReference type="ARBA" id="ARBA00048721"/>
    </source>
</evidence>
<comment type="similarity">
    <text evidence="3 11">Belongs to the NadD family.</text>
</comment>
<dbReference type="InterPro" id="IPR005248">
    <property type="entry name" value="NadD/NMNAT"/>
</dbReference>
<dbReference type="CDD" id="cd02165">
    <property type="entry name" value="NMNAT"/>
    <property type="match status" value="1"/>
</dbReference>
<evidence type="ECO:0000256" key="9">
    <source>
        <dbReference type="ARBA" id="ARBA00023027"/>
    </source>
</evidence>
<accession>A0A7C5HGQ7</accession>
<dbReference type="InterPro" id="IPR014729">
    <property type="entry name" value="Rossmann-like_a/b/a_fold"/>
</dbReference>